<evidence type="ECO:0000313" key="4">
    <source>
        <dbReference type="Proteomes" id="UP000230069"/>
    </source>
</evidence>
<evidence type="ECO:0000256" key="1">
    <source>
        <dbReference type="SAM" id="MobiDB-lite"/>
    </source>
</evidence>
<dbReference type="STRING" id="218851.A0A2G5C344"/>
<organism evidence="3 4">
    <name type="scientific">Aquilegia coerulea</name>
    <name type="common">Rocky mountain columbine</name>
    <dbReference type="NCBI Taxonomy" id="218851"/>
    <lineage>
        <taxon>Eukaryota</taxon>
        <taxon>Viridiplantae</taxon>
        <taxon>Streptophyta</taxon>
        <taxon>Embryophyta</taxon>
        <taxon>Tracheophyta</taxon>
        <taxon>Spermatophyta</taxon>
        <taxon>Magnoliopsida</taxon>
        <taxon>Ranunculales</taxon>
        <taxon>Ranunculaceae</taxon>
        <taxon>Thalictroideae</taxon>
        <taxon>Aquilegia</taxon>
    </lineage>
</organism>
<accession>A0A2G5C344</accession>
<dbReference type="InterPro" id="IPR024752">
    <property type="entry name" value="Myb/SANT-like_dom"/>
</dbReference>
<feature type="domain" description="Myb/SANT-like" evidence="2">
    <location>
        <begin position="17"/>
        <end position="103"/>
    </location>
</feature>
<keyword evidence="4" id="KW-1185">Reference proteome</keyword>
<sequence length="262" mass="29867">MEESQAQSSKKGKKNFMWTAKTDKFFISFLTDYAKNGEKHGKSFPKAVYAKAAEAVMDYCKTLCTMDNVDSRMKTVKKKYSRIACLRSKSGWGWDDDQKIIKVGKEVAMEFIEANSYAKDLINVPLEQYEELKLVCGEDQATGSFGKSISDVQSENVDDVTSGKESSERSKRGKRSRPWEDVLSKVDGLTEQVGRLTEALVDDSFVEKLYSEVTSMEGFEEKFLENAFDYLMAHPIEAKKFMVRRLAMRREWLQAFADGAYV</sequence>
<evidence type="ECO:0000313" key="3">
    <source>
        <dbReference type="EMBL" id="PIA25237.1"/>
    </source>
</evidence>
<dbReference type="OrthoDB" id="1301570at2759"/>
<protein>
    <recommendedName>
        <fullName evidence="2">Myb/SANT-like domain-containing protein</fullName>
    </recommendedName>
</protein>
<name>A0A2G5C344_AQUCA</name>
<dbReference type="AlphaFoldDB" id="A0A2G5C344"/>
<dbReference type="Pfam" id="PF12776">
    <property type="entry name" value="Myb_DNA-bind_3"/>
    <property type="match status" value="1"/>
</dbReference>
<dbReference type="PANTHER" id="PTHR46929:SF23">
    <property type="entry name" value="L10-INTERACTING MYB DOMAIN-CONTAINING PROTEIN-LIKE"/>
    <property type="match status" value="1"/>
</dbReference>
<dbReference type="PANTHER" id="PTHR46929">
    <property type="entry name" value="EXPRESSED PROTEIN"/>
    <property type="match status" value="1"/>
</dbReference>
<dbReference type="Proteomes" id="UP000230069">
    <property type="component" value="Unassembled WGS sequence"/>
</dbReference>
<feature type="compositionally biased region" description="Basic and acidic residues" evidence="1">
    <location>
        <begin position="161"/>
        <end position="170"/>
    </location>
</feature>
<dbReference type="EMBL" id="KZ305138">
    <property type="protein sequence ID" value="PIA25237.1"/>
    <property type="molecule type" value="Genomic_DNA"/>
</dbReference>
<reference evidence="3 4" key="1">
    <citation type="submission" date="2017-09" db="EMBL/GenBank/DDBJ databases">
        <title>WGS assembly of Aquilegia coerulea Goldsmith.</title>
        <authorList>
            <person name="Hodges S."/>
            <person name="Kramer E."/>
            <person name="Nordborg M."/>
            <person name="Tomkins J."/>
            <person name="Borevitz J."/>
            <person name="Derieg N."/>
            <person name="Yan J."/>
            <person name="Mihaltcheva S."/>
            <person name="Hayes R.D."/>
            <person name="Rokhsar D."/>
        </authorList>
    </citation>
    <scope>NUCLEOTIDE SEQUENCE [LARGE SCALE GENOMIC DNA]</scope>
    <source>
        <strain evidence="4">cv. Goldsmith</strain>
    </source>
</reference>
<proteinExistence type="predicted"/>
<feature type="region of interest" description="Disordered" evidence="1">
    <location>
        <begin position="153"/>
        <end position="176"/>
    </location>
</feature>
<dbReference type="InParanoid" id="A0A2G5C344"/>
<gene>
    <name evidence="3" type="ORF">AQUCO_12200015v1</name>
</gene>
<evidence type="ECO:0000259" key="2">
    <source>
        <dbReference type="Pfam" id="PF12776"/>
    </source>
</evidence>